<evidence type="ECO:0000313" key="4">
    <source>
        <dbReference type="Proteomes" id="UP001157006"/>
    </source>
</evidence>
<reference evidence="3 4" key="1">
    <citation type="submission" date="2023-01" db="EMBL/GenBank/DDBJ databases">
        <authorList>
            <person name="Kreplak J."/>
        </authorList>
    </citation>
    <scope>NUCLEOTIDE SEQUENCE [LARGE SCALE GENOMIC DNA]</scope>
</reference>
<accession>A0AAV0ZGY1</accession>
<dbReference type="PANTHER" id="PTHR30508">
    <property type="entry name" value="FES CLUSTER ASSEMBLY PROTEIN SUF"/>
    <property type="match status" value="1"/>
</dbReference>
<dbReference type="Proteomes" id="UP001157006">
    <property type="component" value="Chromosome 2"/>
</dbReference>
<dbReference type="InterPro" id="IPR055346">
    <property type="entry name" value="Fe-S_cluster_assembly_SufBD"/>
</dbReference>
<gene>
    <name evidence="3" type="ORF">VFH_II091800</name>
</gene>
<evidence type="ECO:0000259" key="2">
    <source>
        <dbReference type="Pfam" id="PF01458"/>
    </source>
</evidence>
<dbReference type="GO" id="GO:0016226">
    <property type="term" value="P:iron-sulfur cluster assembly"/>
    <property type="evidence" value="ECO:0007669"/>
    <property type="project" value="InterPro"/>
</dbReference>
<evidence type="ECO:0000256" key="1">
    <source>
        <dbReference type="ARBA" id="ARBA00043967"/>
    </source>
</evidence>
<comment type="similarity">
    <text evidence="1">Belongs to the iron-sulfur cluster assembly SufBD family.</text>
</comment>
<name>A0AAV0ZGY1_VICFA</name>
<dbReference type="Pfam" id="PF01458">
    <property type="entry name" value="SUFBD_core"/>
    <property type="match status" value="1"/>
</dbReference>
<dbReference type="EMBL" id="OX451737">
    <property type="protein sequence ID" value="CAI8597656.1"/>
    <property type="molecule type" value="Genomic_DNA"/>
</dbReference>
<protein>
    <recommendedName>
        <fullName evidence="2">SUF system FeS cluster assembly SufBD core domain-containing protein</fullName>
    </recommendedName>
</protein>
<dbReference type="PANTHER" id="PTHR30508:SF1">
    <property type="entry name" value="UPF0051 PROTEIN ABCI8, CHLOROPLASTIC-RELATED"/>
    <property type="match status" value="1"/>
</dbReference>
<keyword evidence="4" id="KW-1185">Reference proteome</keyword>
<proteinExistence type="inferred from homology"/>
<sequence length="241" mass="26806">MALLADTNQLHASVVELYCHEGAEIKYLTKQDWYAGDEHGRGGIYNFVTKRGLCWVRSKISLTQVKIGPTITWKYPSVVLEGDESLGEFHSVALTNNYQQADTRTKMLLKGKYTRSIIISKGISSAYSRNCYGGLVQVMLGADRAKSSSQCDSMLVEDTAATNTNPYIQSKNPSAQIEHEATTLKIGEDQLFYFQQRGIDYENAMLVMIVGLCRDVVDDLPYELASEIKQLLSLKLKGSVG</sequence>
<dbReference type="InterPro" id="IPR037284">
    <property type="entry name" value="SUF_FeS_clus_asmbl_SufBD_sf"/>
</dbReference>
<dbReference type="AlphaFoldDB" id="A0AAV0ZGY1"/>
<organism evidence="3 4">
    <name type="scientific">Vicia faba</name>
    <name type="common">Broad bean</name>
    <name type="synonym">Faba vulgaris</name>
    <dbReference type="NCBI Taxonomy" id="3906"/>
    <lineage>
        <taxon>Eukaryota</taxon>
        <taxon>Viridiplantae</taxon>
        <taxon>Streptophyta</taxon>
        <taxon>Embryophyta</taxon>
        <taxon>Tracheophyta</taxon>
        <taxon>Spermatophyta</taxon>
        <taxon>Magnoliopsida</taxon>
        <taxon>eudicotyledons</taxon>
        <taxon>Gunneridae</taxon>
        <taxon>Pentapetalae</taxon>
        <taxon>rosids</taxon>
        <taxon>fabids</taxon>
        <taxon>Fabales</taxon>
        <taxon>Fabaceae</taxon>
        <taxon>Papilionoideae</taxon>
        <taxon>50 kb inversion clade</taxon>
        <taxon>NPAAA clade</taxon>
        <taxon>Hologalegina</taxon>
        <taxon>IRL clade</taxon>
        <taxon>Fabeae</taxon>
        <taxon>Vicia</taxon>
    </lineage>
</organism>
<dbReference type="SUPFAM" id="SSF101960">
    <property type="entry name" value="Stabilizer of iron transporter SufD"/>
    <property type="match status" value="1"/>
</dbReference>
<evidence type="ECO:0000313" key="3">
    <source>
        <dbReference type="EMBL" id="CAI8597656.1"/>
    </source>
</evidence>
<feature type="domain" description="SUF system FeS cluster assembly SufBD core" evidence="2">
    <location>
        <begin position="6"/>
        <end position="211"/>
    </location>
</feature>
<dbReference type="InterPro" id="IPR000825">
    <property type="entry name" value="SUF_FeS_clus_asmbl_SufBD_core"/>
</dbReference>